<evidence type="ECO:0000313" key="15">
    <source>
        <dbReference type="WBParaSite" id="ACRNAN_scaffold876.g9397.t1"/>
    </source>
</evidence>
<name>A0A914EKA7_9BILA</name>
<proteinExistence type="inferred from homology"/>
<evidence type="ECO:0000256" key="10">
    <source>
        <dbReference type="RuleBase" id="RU364018"/>
    </source>
</evidence>
<feature type="coiled-coil region" evidence="12">
    <location>
        <begin position="153"/>
        <end position="180"/>
    </location>
</feature>
<dbReference type="SUPFAM" id="SSF49447">
    <property type="entry name" value="Second domain of Mu2 adaptin subunit (ap50) of ap2 adaptor"/>
    <property type="match status" value="1"/>
</dbReference>
<dbReference type="InterPro" id="IPR011012">
    <property type="entry name" value="Longin-like_dom_sf"/>
</dbReference>
<dbReference type="InterPro" id="IPR028565">
    <property type="entry name" value="MHD"/>
</dbReference>
<dbReference type="FunFam" id="2.60.40.1170:FF:000007">
    <property type="entry name" value="Coatomer subunit delta"/>
    <property type="match status" value="1"/>
</dbReference>
<dbReference type="Pfam" id="PF00928">
    <property type="entry name" value="Adap_comp_sub"/>
    <property type="match status" value="1"/>
</dbReference>
<keyword evidence="4 10" id="KW-0963">Cytoplasm</keyword>
<keyword evidence="3 10" id="KW-0813">Transport</keyword>
<dbReference type="CDD" id="cd09254">
    <property type="entry name" value="AP_delta-COPI_MHD"/>
    <property type="match status" value="1"/>
</dbReference>
<dbReference type="GO" id="GO:0051645">
    <property type="term" value="P:Golgi localization"/>
    <property type="evidence" value="ECO:0007669"/>
    <property type="project" value="TreeGrafter"/>
</dbReference>
<feature type="domain" description="MHD" evidence="13">
    <location>
        <begin position="283"/>
        <end position="523"/>
    </location>
</feature>
<dbReference type="InterPro" id="IPR022775">
    <property type="entry name" value="AP_mu_sigma_su"/>
</dbReference>
<dbReference type="PANTHER" id="PTHR10121">
    <property type="entry name" value="COATOMER SUBUNIT DELTA"/>
    <property type="match status" value="1"/>
</dbReference>
<evidence type="ECO:0000256" key="3">
    <source>
        <dbReference type="ARBA" id="ARBA00022448"/>
    </source>
</evidence>
<keyword evidence="5 10" id="KW-0931">ER-Golgi transport</keyword>
<dbReference type="GO" id="GO:0000139">
    <property type="term" value="C:Golgi membrane"/>
    <property type="evidence" value="ECO:0007669"/>
    <property type="project" value="UniProtKB-SubCell"/>
</dbReference>
<keyword evidence="14" id="KW-1185">Reference proteome</keyword>
<evidence type="ECO:0000256" key="7">
    <source>
        <dbReference type="ARBA" id="ARBA00023034"/>
    </source>
</evidence>
<dbReference type="InterPro" id="IPR027059">
    <property type="entry name" value="Coatomer_dsu"/>
</dbReference>
<sequence length="523" mass="58084">MTLIAASVVTKGGKALVTRPFVTQMTKARLEGLLDAFPKLVGSDKTQRQHTFVETDSVRYVYQPLDNIYIVLVTTKASNILEDLETLRLFSRVIPEYCKSNEESEILNNAFELIFAFDEIVALGYRESVTLAQIRTFTEMDSHEERVANQIKIAQERAAKSLMDDKAKELKKKRDDALKKGIKSSMSSANAISSSNANQMVSVTSDFANLGLDTTASKLAPTKAPARPAGGGKALKLGAKDTSDDQFMRQLQNEGQNVVTDMQTKTRSKETAQDVVVEPVVNRKPVHLRCIERLSATVSRDGGLEACEIIGTVTLNISDPQFQTVSIQMKNEDKSGAQLQVHPNLDRKTWQTSSMLQLKSAQKPFPVNVDVGVLKWRIQLPDEEALPLSINCWPNESPDGVTVNIEYTLQIEDMQLNKVAIAIPLPPATSPTVSECEGSYEYVKSRSVILWTIDVIDSSNKNGTLEFSTPNGHADHFFPVNVKFYSENLFCKLSIVAAQKHESSEKIEFSEETRLIAEKYEVV</sequence>
<dbReference type="Pfam" id="PF01217">
    <property type="entry name" value="Clat_adaptor_s"/>
    <property type="match status" value="1"/>
</dbReference>
<dbReference type="AlphaFoldDB" id="A0A914EKA7"/>
<keyword evidence="12" id="KW-0175">Coiled coil</keyword>
<dbReference type="Gene3D" id="3.30.450.60">
    <property type="match status" value="1"/>
</dbReference>
<dbReference type="Proteomes" id="UP000887540">
    <property type="component" value="Unplaced"/>
</dbReference>
<keyword evidence="8 10" id="KW-0472">Membrane</keyword>
<evidence type="ECO:0000256" key="9">
    <source>
        <dbReference type="ARBA" id="ARBA00023329"/>
    </source>
</evidence>
<evidence type="ECO:0000256" key="11">
    <source>
        <dbReference type="RuleBase" id="RU366052"/>
    </source>
</evidence>
<evidence type="ECO:0000256" key="2">
    <source>
        <dbReference type="ARBA" id="ARBA00011775"/>
    </source>
</evidence>
<evidence type="ECO:0000256" key="8">
    <source>
        <dbReference type="ARBA" id="ARBA00023136"/>
    </source>
</evidence>
<evidence type="ECO:0000256" key="6">
    <source>
        <dbReference type="ARBA" id="ARBA00022927"/>
    </source>
</evidence>
<dbReference type="PROSITE" id="PS51072">
    <property type="entry name" value="MHD"/>
    <property type="match status" value="1"/>
</dbReference>
<dbReference type="FunFam" id="3.30.450.60:FF:000003">
    <property type="entry name" value="Coatomer subunit delta"/>
    <property type="match status" value="1"/>
</dbReference>
<keyword evidence="9 10" id="KW-0968">Cytoplasmic vesicle</keyword>
<dbReference type="CDD" id="cd14830">
    <property type="entry name" value="Delta_COP_N"/>
    <property type="match status" value="1"/>
</dbReference>
<evidence type="ECO:0000256" key="1">
    <source>
        <dbReference type="ARBA" id="ARBA00010516"/>
    </source>
</evidence>
<dbReference type="GO" id="GO:0015031">
    <property type="term" value="P:protein transport"/>
    <property type="evidence" value="ECO:0007669"/>
    <property type="project" value="UniProtKB-KW"/>
</dbReference>
<comment type="similarity">
    <text evidence="1 10">Belongs to the adaptor complexes medium subunit family. Delta-COP subfamily.</text>
</comment>
<evidence type="ECO:0000313" key="14">
    <source>
        <dbReference type="Proteomes" id="UP000887540"/>
    </source>
</evidence>
<dbReference type="GO" id="GO:0030126">
    <property type="term" value="C:COPI vesicle coat"/>
    <property type="evidence" value="ECO:0007669"/>
    <property type="project" value="UniProtKB-UniRule"/>
</dbReference>
<dbReference type="GO" id="GO:0006890">
    <property type="term" value="P:retrograde vesicle-mediated transport, Golgi to endoplasmic reticulum"/>
    <property type="evidence" value="ECO:0007669"/>
    <property type="project" value="UniProtKB-UniRule"/>
</dbReference>
<evidence type="ECO:0000259" key="13">
    <source>
        <dbReference type="PROSITE" id="PS51072"/>
    </source>
</evidence>
<keyword evidence="7 10" id="KW-0333">Golgi apparatus</keyword>
<protein>
    <recommendedName>
        <fullName evidence="10">Coatomer subunit delta</fullName>
    </recommendedName>
</protein>
<comment type="subcellular location">
    <subcellularLocation>
        <location evidence="10 11">Cytoplasm</location>
    </subcellularLocation>
    <subcellularLocation>
        <location evidence="10 11">Cytoplasmic vesicle</location>
        <location evidence="10 11">COPI-coated vesicle membrane</location>
        <topology evidence="10 11">Peripheral membrane protein</topology>
        <orientation evidence="10 11">Cytoplasmic side</orientation>
    </subcellularLocation>
    <subcellularLocation>
        <location evidence="10 11">Golgi apparatus membrane</location>
        <topology evidence="10 11">Peripheral membrane protein</topology>
        <orientation evidence="10 11">Cytoplasmic side</orientation>
    </subcellularLocation>
</comment>
<evidence type="ECO:0000256" key="4">
    <source>
        <dbReference type="ARBA" id="ARBA00022490"/>
    </source>
</evidence>
<organism evidence="14 15">
    <name type="scientific">Acrobeloides nanus</name>
    <dbReference type="NCBI Taxonomy" id="290746"/>
    <lineage>
        <taxon>Eukaryota</taxon>
        <taxon>Metazoa</taxon>
        <taxon>Ecdysozoa</taxon>
        <taxon>Nematoda</taxon>
        <taxon>Chromadorea</taxon>
        <taxon>Rhabditida</taxon>
        <taxon>Tylenchina</taxon>
        <taxon>Cephalobomorpha</taxon>
        <taxon>Cephaloboidea</taxon>
        <taxon>Cephalobidae</taxon>
        <taxon>Acrobeloides</taxon>
    </lineage>
</organism>
<dbReference type="WBParaSite" id="ACRNAN_scaffold876.g9397.t1">
    <property type="protein sequence ID" value="ACRNAN_scaffold876.g9397.t1"/>
    <property type="gene ID" value="ACRNAN_scaffold876.g9397"/>
</dbReference>
<dbReference type="InterPro" id="IPR036168">
    <property type="entry name" value="AP2_Mu_C_sf"/>
</dbReference>
<accession>A0A914EKA7</accession>
<comment type="subunit">
    <text evidence="2 10">Oligomeric complex that consists of at least the alpha, beta, beta', gamma, delta, epsilon and zeta subunits.</text>
</comment>
<comment type="function">
    <text evidence="10">The coatomer is a cytosolic protein complex that binds to dilysine motifs and reversibly associates with Golgi non-clathrin-coated vesicles, which further mediate biosynthetic protein transport from the ER, via the Golgi up to the trans Golgi network. Coatomer complex is required for budding from Golgi membranes, and is essential for the retrograde Golgi-to-ER transport of dilysine-tagged proteins.</text>
</comment>
<dbReference type="PANTHER" id="PTHR10121:SF0">
    <property type="entry name" value="COATOMER SUBUNIT DELTA"/>
    <property type="match status" value="1"/>
</dbReference>
<dbReference type="SUPFAM" id="SSF64356">
    <property type="entry name" value="SNARE-like"/>
    <property type="match status" value="1"/>
</dbReference>
<dbReference type="Gene3D" id="2.60.40.1170">
    <property type="entry name" value="Mu homology domain, subdomain B"/>
    <property type="match status" value="2"/>
</dbReference>
<dbReference type="GO" id="GO:0006888">
    <property type="term" value="P:endoplasmic reticulum to Golgi vesicle-mediated transport"/>
    <property type="evidence" value="ECO:0007669"/>
    <property type="project" value="TreeGrafter"/>
</dbReference>
<evidence type="ECO:0000256" key="5">
    <source>
        <dbReference type="ARBA" id="ARBA00022892"/>
    </source>
</evidence>
<evidence type="ECO:0000256" key="12">
    <source>
        <dbReference type="SAM" id="Coils"/>
    </source>
</evidence>
<reference evidence="15" key="1">
    <citation type="submission" date="2022-11" db="UniProtKB">
        <authorList>
            <consortium name="WormBaseParasite"/>
        </authorList>
    </citation>
    <scope>IDENTIFICATION</scope>
</reference>
<keyword evidence="6 10" id="KW-0653">Protein transport</keyword>